<dbReference type="Proteomes" id="UP001367316">
    <property type="component" value="Unassembled WGS sequence"/>
</dbReference>
<accession>A0ABR1NJM4</accession>
<evidence type="ECO:0000313" key="3">
    <source>
        <dbReference type="Proteomes" id="UP001367316"/>
    </source>
</evidence>
<proteinExistence type="predicted"/>
<protein>
    <submittedName>
        <fullName evidence="2">Uncharacterized protein</fullName>
    </submittedName>
</protein>
<feature type="region of interest" description="Disordered" evidence="1">
    <location>
        <begin position="36"/>
        <end position="67"/>
    </location>
</feature>
<feature type="region of interest" description="Disordered" evidence="1">
    <location>
        <begin position="156"/>
        <end position="175"/>
    </location>
</feature>
<evidence type="ECO:0000313" key="2">
    <source>
        <dbReference type="EMBL" id="KAK7615412.1"/>
    </source>
</evidence>
<dbReference type="EMBL" id="JBBPBF010000001">
    <property type="protein sequence ID" value="KAK7615412.1"/>
    <property type="molecule type" value="Genomic_DNA"/>
</dbReference>
<sequence>MYVVGTILMVWEGSRCNGSNCQVPAYDVQQTRNDAVNGERHPSCTRPQEPQPAMTRRSSSHYVTSGHPHQYNRRCSIHSFIHSFNCLSTNRPYITRQFDSADGAGLFASAYTIHTKISHRQTPSHRSRFLCSHELPNSTATRPATKQSRLANLCRSRNLTHPNNQSTVSQSTPSL</sequence>
<keyword evidence="3" id="KW-1185">Reference proteome</keyword>
<organism evidence="2 3">
    <name type="scientific">Phyllosticta paracitricarpa</name>
    <dbReference type="NCBI Taxonomy" id="2016321"/>
    <lineage>
        <taxon>Eukaryota</taxon>
        <taxon>Fungi</taxon>
        <taxon>Dikarya</taxon>
        <taxon>Ascomycota</taxon>
        <taxon>Pezizomycotina</taxon>
        <taxon>Dothideomycetes</taxon>
        <taxon>Dothideomycetes incertae sedis</taxon>
        <taxon>Botryosphaeriales</taxon>
        <taxon>Phyllostictaceae</taxon>
        <taxon>Phyllosticta</taxon>
    </lineage>
</organism>
<comment type="caution">
    <text evidence="2">The sequence shown here is derived from an EMBL/GenBank/DDBJ whole genome shotgun (WGS) entry which is preliminary data.</text>
</comment>
<evidence type="ECO:0000256" key="1">
    <source>
        <dbReference type="SAM" id="MobiDB-lite"/>
    </source>
</evidence>
<gene>
    <name evidence="2" type="ORF">JOL62DRAFT_3634</name>
</gene>
<name>A0ABR1NJM4_9PEZI</name>
<reference evidence="2 3" key="1">
    <citation type="submission" date="2024-04" db="EMBL/GenBank/DDBJ databases">
        <title>Phyllosticta paracitricarpa is synonymous to the EU quarantine fungus P. citricarpa based on phylogenomic analyses.</title>
        <authorList>
            <consortium name="Lawrence Berkeley National Laboratory"/>
            <person name="Van ingen-buijs V.A."/>
            <person name="Van westerhoven A.C."/>
            <person name="Haridas S."/>
            <person name="Skiadas P."/>
            <person name="Martin F."/>
            <person name="Groenewald J.Z."/>
            <person name="Crous P.W."/>
            <person name="Seidl M.F."/>
        </authorList>
    </citation>
    <scope>NUCLEOTIDE SEQUENCE [LARGE SCALE GENOMIC DNA]</scope>
    <source>
        <strain evidence="2 3">CBS 141358</strain>
    </source>
</reference>